<reference evidence="1 2" key="1">
    <citation type="journal article" date="2023" name="Hortic Res">
        <title>Pangenome of water caltrop reveals structural variations and asymmetric subgenome divergence after allopolyploidization.</title>
        <authorList>
            <person name="Zhang X."/>
            <person name="Chen Y."/>
            <person name="Wang L."/>
            <person name="Yuan Y."/>
            <person name="Fang M."/>
            <person name="Shi L."/>
            <person name="Lu R."/>
            <person name="Comes H.P."/>
            <person name="Ma Y."/>
            <person name="Chen Y."/>
            <person name="Huang G."/>
            <person name="Zhou Y."/>
            <person name="Zheng Z."/>
            <person name="Qiu Y."/>
        </authorList>
    </citation>
    <scope>NUCLEOTIDE SEQUENCE [LARGE SCALE GENOMIC DNA]</scope>
    <source>
        <strain evidence="1">F231</strain>
    </source>
</reference>
<protein>
    <submittedName>
        <fullName evidence="1">Uncharacterized protein</fullName>
    </submittedName>
</protein>
<dbReference type="EMBL" id="JAXQNO010000010">
    <property type="protein sequence ID" value="KAK4789478.1"/>
    <property type="molecule type" value="Genomic_DNA"/>
</dbReference>
<sequence>MTPIPPFRSLGLWSPQREYQEREREAKAVRSHIYRLRKPLPVGLPANVLNHGDLSLQEFAFSLEISLWGFETVGKALDTFQFRGFGPSSFSFDKFF</sequence>
<proteinExistence type="predicted"/>
<organism evidence="1 2">
    <name type="scientific">Trapa natans</name>
    <name type="common">Water chestnut</name>
    <dbReference type="NCBI Taxonomy" id="22666"/>
    <lineage>
        <taxon>Eukaryota</taxon>
        <taxon>Viridiplantae</taxon>
        <taxon>Streptophyta</taxon>
        <taxon>Embryophyta</taxon>
        <taxon>Tracheophyta</taxon>
        <taxon>Spermatophyta</taxon>
        <taxon>Magnoliopsida</taxon>
        <taxon>eudicotyledons</taxon>
        <taxon>Gunneridae</taxon>
        <taxon>Pentapetalae</taxon>
        <taxon>rosids</taxon>
        <taxon>malvids</taxon>
        <taxon>Myrtales</taxon>
        <taxon>Lythraceae</taxon>
        <taxon>Trapa</taxon>
    </lineage>
</organism>
<keyword evidence="2" id="KW-1185">Reference proteome</keyword>
<evidence type="ECO:0000313" key="1">
    <source>
        <dbReference type="EMBL" id="KAK4789478.1"/>
    </source>
</evidence>
<dbReference type="Proteomes" id="UP001346149">
    <property type="component" value="Unassembled WGS sequence"/>
</dbReference>
<name>A0AAN7LJL3_TRANT</name>
<dbReference type="AlphaFoldDB" id="A0AAN7LJL3"/>
<accession>A0AAN7LJL3</accession>
<gene>
    <name evidence="1" type="ORF">SAY86_016782</name>
</gene>
<comment type="caution">
    <text evidence="1">The sequence shown here is derived from an EMBL/GenBank/DDBJ whole genome shotgun (WGS) entry which is preliminary data.</text>
</comment>
<evidence type="ECO:0000313" key="2">
    <source>
        <dbReference type="Proteomes" id="UP001346149"/>
    </source>
</evidence>